<dbReference type="AlphaFoldDB" id="A0A8D8KBH8"/>
<reference evidence="1" key="1">
    <citation type="submission" date="2021-05" db="EMBL/GenBank/DDBJ databases">
        <authorList>
            <person name="Alioto T."/>
            <person name="Alioto T."/>
            <person name="Gomez Garrido J."/>
        </authorList>
    </citation>
    <scope>NUCLEOTIDE SEQUENCE</scope>
</reference>
<dbReference type="EMBL" id="HBUE01317944">
    <property type="protein sequence ID" value="CAG6586631.1"/>
    <property type="molecule type" value="Transcribed_RNA"/>
</dbReference>
<evidence type="ECO:0000313" key="1">
    <source>
        <dbReference type="EMBL" id="CAG6586631.1"/>
    </source>
</evidence>
<sequence>MYIFLSQLSLSHCVVFTFVNNNPTRRTVHPTYEHQVCCFHPRNRFYCVCPPKNWLFQMNSHTLQENRRVESFSVVSAVWGEEKHLFLDTSRDCCTLSSSLFSKGLVIADGFRNRECGHLFALFLGTL</sequence>
<proteinExistence type="predicted"/>
<organism evidence="1">
    <name type="scientific">Culex pipiens</name>
    <name type="common">House mosquito</name>
    <dbReference type="NCBI Taxonomy" id="7175"/>
    <lineage>
        <taxon>Eukaryota</taxon>
        <taxon>Metazoa</taxon>
        <taxon>Ecdysozoa</taxon>
        <taxon>Arthropoda</taxon>
        <taxon>Hexapoda</taxon>
        <taxon>Insecta</taxon>
        <taxon>Pterygota</taxon>
        <taxon>Neoptera</taxon>
        <taxon>Endopterygota</taxon>
        <taxon>Diptera</taxon>
        <taxon>Nematocera</taxon>
        <taxon>Culicoidea</taxon>
        <taxon>Culicidae</taxon>
        <taxon>Culicinae</taxon>
        <taxon>Culicini</taxon>
        <taxon>Culex</taxon>
        <taxon>Culex</taxon>
    </lineage>
</organism>
<dbReference type="EMBL" id="HBUE01211509">
    <property type="protein sequence ID" value="CAG6534683.1"/>
    <property type="molecule type" value="Transcribed_RNA"/>
</dbReference>
<protein>
    <submittedName>
        <fullName evidence="1">(northern house mosquito) hypothetical protein</fullName>
    </submittedName>
</protein>
<name>A0A8D8KBH8_CULPI</name>
<accession>A0A8D8KBH8</accession>